<dbReference type="STRING" id="927083.DB32_003076"/>
<dbReference type="Pfam" id="PF02566">
    <property type="entry name" value="OsmC"/>
    <property type="match status" value="1"/>
</dbReference>
<dbReference type="PANTHER" id="PTHR34352">
    <property type="entry name" value="PROTEIN YHFA"/>
    <property type="match status" value="1"/>
</dbReference>
<name>A0A0F6W2W4_9BACT</name>
<dbReference type="Gene3D" id="3.30.300.20">
    <property type="match status" value="1"/>
</dbReference>
<evidence type="ECO:0000313" key="1">
    <source>
        <dbReference type="EMBL" id="AKF05927.1"/>
    </source>
</evidence>
<reference evidence="1 2" key="1">
    <citation type="submission" date="2015-03" db="EMBL/GenBank/DDBJ databases">
        <title>Genome assembly of Sandaracinus amylolyticus DSM 53668.</title>
        <authorList>
            <person name="Sharma G."/>
            <person name="Subramanian S."/>
        </authorList>
    </citation>
    <scope>NUCLEOTIDE SEQUENCE [LARGE SCALE GENOMIC DNA]</scope>
    <source>
        <strain evidence="1 2">DSM 53668</strain>
    </source>
</reference>
<accession>A0A0F6W2W4</accession>
<dbReference type="PANTHER" id="PTHR34352:SF1">
    <property type="entry name" value="PROTEIN YHFA"/>
    <property type="match status" value="1"/>
</dbReference>
<keyword evidence="2" id="KW-1185">Reference proteome</keyword>
<evidence type="ECO:0000313" key="2">
    <source>
        <dbReference type="Proteomes" id="UP000034883"/>
    </source>
</evidence>
<dbReference type="InterPro" id="IPR015946">
    <property type="entry name" value="KH_dom-like_a/b"/>
</dbReference>
<protein>
    <submittedName>
        <fullName evidence="1">OsmC/Ohr family protein</fullName>
    </submittedName>
</protein>
<dbReference type="InterPro" id="IPR036102">
    <property type="entry name" value="OsmC/Ohrsf"/>
</dbReference>
<dbReference type="AlphaFoldDB" id="A0A0F6W2W4"/>
<dbReference type="InterPro" id="IPR003718">
    <property type="entry name" value="OsmC/Ohr_fam"/>
</dbReference>
<dbReference type="SUPFAM" id="SSF82784">
    <property type="entry name" value="OsmC-like"/>
    <property type="match status" value="1"/>
</dbReference>
<gene>
    <name evidence="1" type="ORF">DB32_003076</name>
</gene>
<sequence length="136" mass="14579">MRVRLDRIGTAAFRAVAEGSGGEVVVDGSPEIGGEGRGMRPMEVMLTAIASCGAMDVVHILRKQREPLESLRVEIEGDRADATPAPFTAIRIVFVANAAVDGHKLERAVSLAVEKYCSATASLDPAITVRFESRRE</sequence>
<organism evidence="1 2">
    <name type="scientific">Sandaracinus amylolyticus</name>
    <dbReference type="NCBI Taxonomy" id="927083"/>
    <lineage>
        <taxon>Bacteria</taxon>
        <taxon>Pseudomonadati</taxon>
        <taxon>Myxococcota</taxon>
        <taxon>Polyangia</taxon>
        <taxon>Polyangiales</taxon>
        <taxon>Sandaracinaceae</taxon>
        <taxon>Sandaracinus</taxon>
    </lineage>
</organism>
<dbReference type="Proteomes" id="UP000034883">
    <property type="component" value="Chromosome"/>
</dbReference>
<dbReference type="OrthoDB" id="9804010at2"/>
<dbReference type="EMBL" id="CP011125">
    <property type="protein sequence ID" value="AKF05927.1"/>
    <property type="molecule type" value="Genomic_DNA"/>
</dbReference>
<dbReference type="KEGG" id="samy:DB32_003076"/>
<proteinExistence type="predicted"/>